<dbReference type="PROSITE" id="PS50994">
    <property type="entry name" value="INTEGRASE"/>
    <property type="match status" value="1"/>
</dbReference>
<dbReference type="InterPro" id="IPR001584">
    <property type="entry name" value="Integrase_cat-core"/>
</dbReference>
<name>L1KWD3_9ACTN</name>
<comment type="caution">
    <text evidence="2">The sequence shown here is derived from an EMBL/GenBank/DDBJ whole genome shotgun (WGS) entry which is preliminary data.</text>
</comment>
<evidence type="ECO:0000313" key="2">
    <source>
        <dbReference type="EMBL" id="EKX64927.1"/>
    </source>
</evidence>
<feature type="domain" description="Integrase catalytic" evidence="1">
    <location>
        <begin position="42"/>
        <end position="204"/>
    </location>
</feature>
<gene>
    <name evidence="2" type="ORF">STRIP9103_09561</name>
</gene>
<dbReference type="EMBL" id="AEJC01000332">
    <property type="protein sequence ID" value="EKX64927.1"/>
    <property type="molecule type" value="Genomic_DNA"/>
</dbReference>
<dbReference type="Gene3D" id="3.30.420.10">
    <property type="entry name" value="Ribonuclease H-like superfamily/Ribonuclease H"/>
    <property type="match status" value="1"/>
</dbReference>
<dbReference type="PANTHER" id="PTHR46889:SF4">
    <property type="entry name" value="TRANSPOSASE INSO FOR INSERTION SEQUENCE ELEMENT IS911B-RELATED"/>
    <property type="match status" value="1"/>
</dbReference>
<evidence type="ECO:0000259" key="1">
    <source>
        <dbReference type="PROSITE" id="PS50994"/>
    </source>
</evidence>
<reference evidence="2 3" key="1">
    <citation type="submission" date="2012-11" db="EMBL/GenBank/DDBJ databases">
        <authorList>
            <person name="Huguet-Tapia J.C."/>
            <person name="Durkin A.S."/>
            <person name="Pettis G.S."/>
            <person name="Badger J.H."/>
        </authorList>
    </citation>
    <scope>NUCLEOTIDE SEQUENCE [LARGE SCALE GENOMIC DNA]</scope>
    <source>
        <strain evidence="2 3">91-03</strain>
    </source>
</reference>
<dbReference type="PANTHER" id="PTHR46889">
    <property type="entry name" value="TRANSPOSASE INSF FOR INSERTION SEQUENCE IS3B-RELATED"/>
    <property type="match status" value="1"/>
</dbReference>
<dbReference type="GO" id="GO:0003676">
    <property type="term" value="F:nucleic acid binding"/>
    <property type="evidence" value="ECO:0007669"/>
    <property type="project" value="InterPro"/>
</dbReference>
<dbReference type="SUPFAM" id="SSF53098">
    <property type="entry name" value="Ribonuclease H-like"/>
    <property type="match status" value="1"/>
</dbReference>
<dbReference type="Pfam" id="PF13333">
    <property type="entry name" value="rve_2"/>
    <property type="match status" value="1"/>
</dbReference>
<keyword evidence="3" id="KW-1185">Reference proteome</keyword>
<dbReference type="PATRIC" id="fig|698759.3.peg.4443"/>
<evidence type="ECO:0000313" key="3">
    <source>
        <dbReference type="Proteomes" id="UP000010411"/>
    </source>
</evidence>
<dbReference type="InterPro" id="IPR036397">
    <property type="entry name" value="RNaseH_sf"/>
</dbReference>
<dbReference type="InterPro" id="IPR050900">
    <property type="entry name" value="Transposase_IS3/IS150/IS904"/>
</dbReference>
<dbReference type="Proteomes" id="UP000010411">
    <property type="component" value="Unassembled WGS sequence"/>
</dbReference>
<proteinExistence type="predicted"/>
<dbReference type="AlphaFoldDB" id="L1KWD3"/>
<dbReference type="NCBIfam" id="NF033516">
    <property type="entry name" value="transpos_IS3"/>
    <property type="match status" value="1"/>
</dbReference>
<dbReference type="InterPro" id="IPR048020">
    <property type="entry name" value="Transpos_IS3"/>
</dbReference>
<dbReference type="GO" id="GO:0015074">
    <property type="term" value="P:DNA integration"/>
    <property type="evidence" value="ECO:0007669"/>
    <property type="project" value="InterPro"/>
</dbReference>
<accession>L1KWD3</accession>
<protein>
    <recommendedName>
        <fullName evidence="1">Integrase catalytic domain-containing protein</fullName>
    </recommendedName>
</protein>
<dbReference type="InterPro" id="IPR012337">
    <property type="entry name" value="RNaseH-like_sf"/>
</dbReference>
<sequence>MELVRRLMRELGLMPCLPRPKRFNLTQAAAGQVLDLVGRDFTADAPGEKLVGDITYIATGEGWLYLATVIDCCTKEVIGYAMDDHYQTSLISRAIRNAARNRNLSADAIFHSDRGSNYMSAEFGRTLDRFGLRRSAGRTGICFDNAMAESFFGALKNERVSRVTYLTREAARQDITRYIEFWYNRKRLHSAVGYRPPREVHAEYEKLRIAA</sequence>
<organism evidence="2 3">
    <name type="scientific">Streptomyces ipomoeae 91-03</name>
    <dbReference type="NCBI Taxonomy" id="698759"/>
    <lineage>
        <taxon>Bacteria</taxon>
        <taxon>Bacillati</taxon>
        <taxon>Actinomycetota</taxon>
        <taxon>Actinomycetes</taxon>
        <taxon>Kitasatosporales</taxon>
        <taxon>Streptomycetaceae</taxon>
        <taxon>Streptomyces</taxon>
    </lineage>
</organism>
<dbReference type="Pfam" id="PF00665">
    <property type="entry name" value="rve"/>
    <property type="match status" value="1"/>
</dbReference>